<dbReference type="Proteomes" id="UP000030748">
    <property type="component" value="Unassembled WGS sequence"/>
</dbReference>
<feature type="compositionally biased region" description="Low complexity" evidence="1">
    <location>
        <begin position="154"/>
        <end position="167"/>
    </location>
</feature>
<accession>A0A022PVQ6</accession>
<feature type="region of interest" description="Disordered" evidence="1">
    <location>
        <begin position="147"/>
        <end position="187"/>
    </location>
</feature>
<dbReference type="eggNOG" id="ENOG502RYGF">
    <property type="taxonomic scope" value="Eukaryota"/>
</dbReference>
<evidence type="ECO:0000256" key="1">
    <source>
        <dbReference type="SAM" id="MobiDB-lite"/>
    </source>
</evidence>
<dbReference type="PANTHER" id="PTHR33929:SF10">
    <property type="entry name" value="MEMBRANE-ASSOCIATED KINASE REGULATOR 2-RELATED"/>
    <property type="match status" value="1"/>
</dbReference>
<dbReference type="AlphaFoldDB" id="A0A022PVQ6"/>
<sequence>MEALGILKFWRNAADGGGDEASFFDLVVKSPDGAAAGRGGGVAKKDLEFIESPTDVFPTKNSSPVTPLPSATKFKVFILGFRKLSKCEKTESNGELTGFSPANPIPNHLLKEASDCAASPENSPPEESVPKYLKLFKPLLQSKVWKRQNEKAKSTASSTAPSSTPAKARAHSSPRNSSDGGGRVGGFKIVTKHLGKSRSAPSNFHHCFDLRLMMLRT</sequence>
<evidence type="ECO:0000313" key="3">
    <source>
        <dbReference type="Proteomes" id="UP000030748"/>
    </source>
</evidence>
<name>A0A022PVQ6_ERYGU</name>
<evidence type="ECO:0000313" key="2">
    <source>
        <dbReference type="EMBL" id="EYU19604.1"/>
    </source>
</evidence>
<gene>
    <name evidence="2" type="ORF">MIMGU_mgv1a013544mg</name>
</gene>
<dbReference type="EMBL" id="KI632289">
    <property type="protein sequence ID" value="EYU19604.1"/>
    <property type="molecule type" value="Genomic_DNA"/>
</dbReference>
<proteinExistence type="predicted"/>
<dbReference type="InterPro" id="IPR039619">
    <property type="entry name" value="MAKR2/5"/>
</dbReference>
<organism evidence="2 3">
    <name type="scientific">Erythranthe guttata</name>
    <name type="common">Yellow monkey flower</name>
    <name type="synonym">Mimulus guttatus</name>
    <dbReference type="NCBI Taxonomy" id="4155"/>
    <lineage>
        <taxon>Eukaryota</taxon>
        <taxon>Viridiplantae</taxon>
        <taxon>Streptophyta</taxon>
        <taxon>Embryophyta</taxon>
        <taxon>Tracheophyta</taxon>
        <taxon>Spermatophyta</taxon>
        <taxon>Magnoliopsida</taxon>
        <taxon>eudicotyledons</taxon>
        <taxon>Gunneridae</taxon>
        <taxon>Pentapetalae</taxon>
        <taxon>asterids</taxon>
        <taxon>lamiids</taxon>
        <taxon>Lamiales</taxon>
        <taxon>Phrymaceae</taxon>
        <taxon>Erythranthe</taxon>
    </lineage>
</organism>
<keyword evidence="3" id="KW-1185">Reference proteome</keyword>
<dbReference type="PANTHER" id="PTHR33929">
    <property type="entry name" value="MEMBRANE-ASSOCIATED KINASE REGULATOR 2-RELATED"/>
    <property type="match status" value="1"/>
</dbReference>
<reference evidence="2 3" key="1">
    <citation type="journal article" date="2013" name="Proc. Natl. Acad. Sci. U.S.A.">
        <title>Fine-scale variation in meiotic recombination in Mimulus inferred from population shotgun sequencing.</title>
        <authorList>
            <person name="Hellsten U."/>
            <person name="Wright K.M."/>
            <person name="Jenkins J."/>
            <person name="Shu S."/>
            <person name="Yuan Y."/>
            <person name="Wessler S.R."/>
            <person name="Schmutz J."/>
            <person name="Willis J.H."/>
            <person name="Rokhsar D.S."/>
        </authorList>
    </citation>
    <scope>NUCLEOTIDE SEQUENCE [LARGE SCALE GENOMIC DNA]</scope>
    <source>
        <strain evidence="3">cv. DUN x IM62</strain>
    </source>
</reference>
<dbReference type="GO" id="GO:0016020">
    <property type="term" value="C:membrane"/>
    <property type="evidence" value="ECO:0000318"/>
    <property type="project" value="GO_Central"/>
</dbReference>
<protein>
    <submittedName>
        <fullName evidence="2">Uncharacterized protein</fullName>
    </submittedName>
</protein>
<dbReference type="GO" id="GO:0005886">
    <property type="term" value="C:plasma membrane"/>
    <property type="evidence" value="ECO:0007669"/>
    <property type="project" value="InterPro"/>
</dbReference>